<dbReference type="InterPro" id="IPR005324">
    <property type="entry name" value="Ribosomal_uS5_C"/>
</dbReference>
<dbReference type="InterPro" id="IPR000851">
    <property type="entry name" value="Ribosomal_uS5"/>
</dbReference>
<dbReference type="InterPro" id="IPR005712">
    <property type="entry name" value="Ribosomal_uS5_bac-type"/>
</dbReference>
<comment type="similarity">
    <text evidence="3 11">Belongs to the universal ribosomal protein uS5 family.</text>
</comment>
<protein>
    <recommendedName>
        <fullName evidence="9">Small ribosomal subunit protein uS5c</fullName>
    </recommendedName>
</protein>
<dbReference type="Pfam" id="PF03719">
    <property type="entry name" value="Ribosomal_S5_C"/>
    <property type="match status" value="1"/>
</dbReference>
<dbReference type="GO" id="GO:0019843">
    <property type="term" value="F:rRNA binding"/>
    <property type="evidence" value="ECO:0007669"/>
    <property type="project" value="UniProtKB-KW"/>
</dbReference>
<dbReference type="Gene3D" id="3.30.230.10">
    <property type="match status" value="1"/>
</dbReference>
<dbReference type="GeneID" id="63377838"/>
<keyword evidence="13" id="KW-0150">Chloroplast</keyword>
<name>A0A7S6U9Y4_9STRA</name>
<evidence type="ECO:0000256" key="6">
    <source>
        <dbReference type="ARBA" id="ARBA00022980"/>
    </source>
</evidence>
<keyword evidence="6 10" id="KW-0689">Ribosomal protein</keyword>
<evidence type="ECO:0000256" key="3">
    <source>
        <dbReference type="ARBA" id="ARBA00008945"/>
    </source>
</evidence>
<evidence type="ECO:0000256" key="8">
    <source>
        <dbReference type="ARBA" id="ARBA00025844"/>
    </source>
</evidence>
<dbReference type="SUPFAM" id="SSF54211">
    <property type="entry name" value="Ribosomal protein S5 domain 2-like"/>
    <property type="match status" value="1"/>
</dbReference>
<dbReference type="Gene3D" id="3.30.160.20">
    <property type="match status" value="1"/>
</dbReference>
<reference evidence="13" key="1">
    <citation type="submission" date="2020-03" db="EMBL/GenBank/DDBJ databases">
        <title>Schizocladia ischiensis organellar genomes: estimating the origin of multicellularity in heterokonts and the emergence of shallow ocean ecosystems.</title>
        <authorList>
            <person name="Phillips N.E."/>
            <person name="Braun E.L."/>
            <person name="Boore J."/>
            <person name="Cheda B."/>
            <person name="Salomon M.P."/>
        </authorList>
    </citation>
    <scope>NUCLEOTIDE SEQUENCE</scope>
</reference>
<dbReference type="NCBIfam" id="TIGR01021">
    <property type="entry name" value="rpsE_bact"/>
    <property type="match status" value="1"/>
</dbReference>
<comment type="subunit">
    <text evidence="8">Part of the 30S ribosomal subunit. Contacts protein S4.</text>
</comment>
<dbReference type="InterPro" id="IPR013810">
    <property type="entry name" value="Ribosomal_uS5_N"/>
</dbReference>
<dbReference type="PANTHER" id="PTHR48277:SF1">
    <property type="entry name" value="MITOCHONDRIAL RIBOSOMAL PROTEIN S5"/>
    <property type="match status" value="1"/>
</dbReference>
<dbReference type="GO" id="GO:0009536">
    <property type="term" value="C:plastid"/>
    <property type="evidence" value="ECO:0007669"/>
    <property type="project" value="UniProtKB-SubCell"/>
</dbReference>
<evidence type="ECO:0000256" key="4">
    <source>
        <dbReference type="ARBA" id="ARBA00022730"/>
    </source>
</evidence>
<evidence type="ECO:0000256" key="10">
    <source>
        <dbReference type="PROSITE-ProRule" id="PRU00268"/>
    </source>
</evidence>
<dbReference type="FunFam" id="3.30.230.10:FF:000002">
    <property type="entry name" value="30S ribosomal protein S5"/>
    <property type="match status" value="1"/>
</dbReference>
<dbReference type="AlphaFoldDB" id="A0A7S6U9Y4"/>
<evidence type="ECO:0000256" key="2">
    <source>
        <dbReference type="ARBA" id="ARBA00004474"/>
    </source>
</evidence>
<gene>
    <name evidence="13" type="primary">rps5</name>
</gene>
<dbReference type="InterPro" id="IPR014721">
    <property type="entry name" value="Ribsml_uS5_D2-typ_fold_subgr"/>
</dbReference>
<geneLocation type="chloroplast" evidence="13"/>
<proteinExistence type="inferred from homology"/>
<feature type="domain" description="S5 DRBM" evidence="12">
    <location>
        <begin position="5"/>
        <end position="68"/>
    </location>
</feature>
<accession>A0A7S6U9Y4</accession>
<evidence type="ECO:0000313" key="13">
    <source>
        <dbReference type="EMBL" id="QOW07550.1"/>
    </source>
</evidence>
<comment type="subcellular location">
    <subcellularLocation>
        <location evidence="2">Plastid</location>
    </subcellularLocation>
</comment>
<evidence type="ECO:0000256" key="7">
    <source>
        <dbReference type="ARBA" id="ARBA00023274"/>
    </source>
</evidence>
<keyword evidence="7 10" id="KW-0687">Ribonucleoprotein</keyword>
<dbReference type="GO" id="GO:0015935">
    <property type="term" value="C:small ribosomal subunit"/>
    <property type="evidence" value="ECO:0007669"/>
    <property type="project" value="InterPro"/>
</dbReference>
<organism evidence="13">
    <name type="scientific">Schizocladia ischiensis</name>
    <dbReference type="NCBI Taxonomy" id="196139"/>
    <lineage>
        <taxon>Eukaryota</taxon>
        <taxon>Sar</taxon>
        <taxon>Stramenopiles</taxon>
        <taxon>Ochrophyta</taxon>
        <taxon>PX clade</taxon>
        <taxon>Schizocladiophyceae</taxon>
        <taxon>Schizocladiales</taxon>
        <taxon>Schizocladiaceae</taxon>
        <taxon>Schizocladia</taxon>
    </lineage>
</organism>
<keyword evidence="4" id="KW-0699">rRNA-binding</keyword>
<dbReference type="GO" id="GO:0006412">
    <property type="term" value="P:translation"/>
    <property type="evidence" value="ECO:0007669"/>
    <property type="project" value="InterPro"/>
</dbReference>
<comment type="function">
    <text evidence="1">With S4 and S12 plays an important role in translational accuracy.</text>
</comment>
<dbReference type="GO" id="GO:0003735">
    <property type="term" value="F:structural constituent of ribosome"/>
    <property type="evidence" value="ECO:0007669"/>
    <property type="project" value="UniProtKB-UniRule"/>
</dbReference>
<dbReference type="PANTHER" id="PTHR48277">
    <property type="entry name" value="MITOCHONDRIAL RIBOSOMAL PROTEIN S5"/>
    <property type="match status" value="1"/>
</dbReference>
<keyword evidence="5" id="KW-0694">RNA-binding</keyword>
<evidence type="ECO:0000259" key="12">
    <source>
        <dbReference type="PROSITE" id="PS50881"/>
    </source>
</evidence>
<evidence type="ECO:0000256" key="9">
    <source>
        <dbReference type="ARBA" id="ARBA00035156"/>
    </source>
</evidence>
<sequence>MNKFMEQQVVKVDRVSKVVKGGKKISFRATVIVGNKINSVGVGIGKATEVGNAIKKAVNNAKKNLISIPLTKTYTIPHIVLGVHGASKVFIRPAPSGTGVIAGSSIRTVLELGGVRNIFSKQLGSKNLLNNAQATVMGLKSIKPQTEIHLQRHEHRS</sequence>
<dbReference type="PROSITE" id="PS50881">
    <property type="entry name" value="S5_DSRBD"/>
    <property type="match status" value="1"/>
</dbReference>
<evidence type="ECO:0000256" key="1">
    <source>
        <dbReference type="ARBA" id="ARBA00002524"/>
    </source>
</evidence>
<evidence type="ECO:0000256" key="5">
    <source>
        <dbReference type="ARBA" id="ARBA00022884"/>
    </source>
</evidence>
<evidence type="ECO:0000256" key="11">
    <source>
        <dbReference type="RuleBase" id="RU003823"/>
    </source>
</evidence>
<dbReference type="RefSeq" id="YP_010032343.1">
    <property type="nucleotide sequence ID" value="NC_053868.1"/>
</dbReference>
<dbReference type="SUPFAM" id="SSF54768">
    <property type="entry name" value="dsRNA-binding domain-like"/>
    <property type="match status" value="1"/>
</dbReference>
<dbReference type="EMBL" id="MT226925">
    <property type="protein sequence ID" value="QOW07550.1"/>
    <property type="molecule type" value="Genomic_DNA"/>
</dbReference>
<dbReference type="Pfam" id="PF00333">
    <property type="entry name" value="Ribosomal_S5"/>
    <property type="match status" value="1"/>
</dbReference>
<dbReference type="InterPro" id="IPR020568">
    <property type="entry name" value="Ribosomal_Su5_D2-typ_SF"/>
</dbReference>
<keyword evidence="13" id="KW-0934">Plastid</keyword>